<keyword evidence="3" id="KW-1185">Reference proteome</keyword>
<feature type="compositionally biased region" description="Polar residues" evidence="1">
    <location>
        <begin position="203"/>
        <end position="227"/>
    </location>
</feature>
<feature type="region of interest" description="Disordered" evidence="1">
    <location>
        <begin position="274"/>
        <end position="318"/>
    </location>
</feature>
<feature type="compositionally biased region" description="Polar residues" evidence="1">
    <location>
        <begin position="278"/>
        <end position="289"/>
    </location>
</feature>
<evidence type="ECO:0000256" key="1">
    <source>
        <dbReference type="SAM" id="MobiDB-lite"/>
    </source>
</evidence>
<organism evidence="2 3">
    <name type="scientific">Cercophora samala</name>
    <dbReference type="NCBI Taxonomy" id="330535"/>
    <lineage>
        <taxon>Eukaryota</taxon>
        <taxon>Fungi</taxon>
        <taxon>Dikarya</taxon>
        <taxon>Ascomycota</taxon>
        <taxon>Pezizomycotina</taxon>
        <taxon>Sordariomycetes</taxon>
        <taxon>Sordariomycetidae</taxon>
        <taxon>Sordariales</taxon>
        <taxon>Lasiosphaeriaceae</taxon>
        <taxon>Cercophora</taxon>
    </lineage>
</organism>
<sequence>MNTPGTPEPEEQALSALEDGILRFRREHQERLDKLAVHLHRSIFKEYAEGIEDFSRLVDTVFDEAFRQLQKALVDLRSMLDEKAKARYERMRRQTANLIGFGTNLPMLESVRTTIRGEMDARFKNGIVRVNHDGATAAASGLTMTLSMNVGKCLDIHSLGSNLLTVANEVGRSPSPADPPPSRAGCAPSQAASTASPAGRPTSPATFPHSQAGSPTSQASSPPCQSIASEVAATAPQLIAQLALKLHQAPYITTRPQLKSPFVVSALTPARVRRKTKSATTPESRSDSLTAVEEGNETSPVSMEDDLPRKNASVWQGPDSCADMEPVRGDLDAITCLPLQSYRHHGESSSLKKTAKRRKT</sequence>
<reference evidence="2" key="1">
    <citation type="submission" date="2023-06" db="EMBL/GenBank/DDBJ databases">
        <title>Genome-scale phylogeny and comparative genomics of the fungal order Sordariales.</title>
        <authorList>
            <consortium name="Lawrence Berkeley National Laboratory"/>
            <person name="Hensen N."/>
            <person name="Bonometti L."/>
            <person name="Westerberg I."/>
            <person name="Brannstrom I.O."/>
            <person name="Guillou S."/>
            <person name="Cros-Aarteil S."/>
            <person name="Calhoun S."/>
            <person name="Haridas S."/>
            <person name="Kuo A."/>
            <person name="Mondo S."/>
            <person name="Pangilinan J."/>
            <person name="Riley R."/>
            <person name="Labutti K."/>
            <person name="Andreopoulos B."/>
            <person name="Lipzen A."/>
            <person name="Chen C."/>
            <person name="Yanf M."/>
            <person name="Daum C."/>
            <person name="Ng V."/>
            <person name="Clum A."/>
            <person name="Steindorff A."/>
            <person name="Ohm R."/>
            <person name="Martin F."/>
            <person name="Silar P."/>
            <person name="Natvig D."/>
            <person name="Lalanne C."/>
            <person name="Gautier V."/>
            <person name="Ament-Velasquez S.L."/>
            <person name="Kruys A."/>
            <person name="Hutchinson M.I."/>
            <person name="Powell A.J."/>
            <person name="Barry K."/>
            <person name="Miller A.N."/>
            <person name="Grigoriev I.V."/>
            <person name="Debuchy R."/>
            <person name="Gladieux P."/>
            <person name="Thoren M.H."/>
            <person name="Johannesson H."/>
        </authorList>
    </citation>
    <scope>NUCLEOTIDE SEQUENCE</scope>
    <source>
        <strain evidence="2">CBS 307.81</strain>
    </source>
</reference>
<feature type="compositionally biased region" description="Low complexity" evidence="1">
    <location>
        <begin position="183"/>
        <end position="198"/>
    </location>
</feature>
<feature type="region of interest" description="Disordered" evidence="1">
    <location>
        <begin position="170"/>
        <end position="227"/>
    </location>
</feature>
<proteinExistence type="predicted"/>
<gene>
    <name evidence="2" type="ORF">QBC41DRAFT_384016</name>
</gene>
<dbReference type="AlphaFoldDB" id="A0AA40DFR0"/>
<dbReference type="Proteomes" id="UP001174997">
    <property type="component" value="Unassembled WGS sequence"/>
</dbReference>
<dbReference type="EMBL" id="JAULSY010000017">
    <property type="protein sequence ID" value="KAK0671964.1"/>
    <property type="molecule type" value="Genomic_DNA"/>
</dbReference>
<evidence type="ECO:0000313" key="3">
    <source>
        <dbReference type="Proteomes" id="UP001174997"/>
    </source>
</evidence>
<protein>
    <submittedName>
        <fullName evidence="2">Uncharacterized protein</fullName>
    </submittedName>
</protein>
<comment type="caution">
    <text evidence="2">The sequence shown here is derived from an EMBL/GenBank/DDBJ whole genome shotgun (WGS) entry which is preliminary data.</text>
</comment>
<evidence type="ECO:0000313" key="2">
    <source>
        <dbReference type="EMBL" id="KAK0671964.1"/>
    </source>
</evidence>
<accession>A0AA40DFR0</accession>
<name>A0AA40DFR0_9PEZI</name>